<evidence type="ECO:0000313" key="3">
    <source>
        <dbReference type="EMBL" id="RFN52595.1"/>
    </source>
</evidence>
<dbReference type="PANTHER" id="PTHR28242">
    <property type="entry name" value="PHOSPHORELAY INTERMEDIATE PROTEIN YPD1"/>
    <property type="match status" value="1"/>
</dbReference>
<proteinExistence type="predicted"/>
<dbReference type="GO" id="GO:0005634">
    <property type="term" value="C:nucleus"/>
    <property type="evidence" value="ECO:0007669"/>
    <property type="project" value="TreeGrafter"/>
</dbReference>
<comment type="caution">
    <text evidence="3">The sequence shown here is derived from an EMBL/GenBank/DDBJ whole genome shotgun (WGS) entry which is preliminary data.</text>
</comment>
<keyword evidence="1" id="KW-0597">Phosphoprotein</keyword>
<dbReference type="Pfam" id="PF01627">
    <property type="entry name" value="Hpt"/>
    <property type="match status" value="1"/>
</dbReference>
<dbReference type="PROSITE" id="PS50894">
    <property type="entry name" value="HPT"/>
    <property type="match status" value="1"/>
</dbReference>
<dbReference type="CDD" id="cd00088">
    <property type="entry name" value="HPT"/>
    <property type="match status" value="1"/>
</dbReference>
<keyword evidence="4" id="KW-1185">Reference proteome</keyword>
<name>A0A395MY66_9HYPO</name>
<reference evidence="3 4" key="1">
    <citation type="journal article" date="2018" name="PLoS Pathog.">
        <title>Evolution of structural diversity of trichothecenes, a family of toxins produced by plant pathogenic and entomopathogenic fungi.</title>
        <authorList>
            <person name="Proctor R.H."/>
            <person name="McCormick S.P."/>
            <person name="Kim H.S."/>
            <person name="Cardoza R.E."/>
            <person name="Stanley A.M."/>
            <person name="Lindo L."/>
            <person name="Kelly A."/>
            <person name="Brown D.W."/>
            <person name="Lee T."/>
            <person name="Vaughan M.M."/>
            <person name="Alexander N.J."/>
            <person name="Busman M."/>
            <person name="Gutierrez S."/>
        </authorList>
    </citation>
    <scope>NUCLEOTIDE SEQUENCE [LARGE SCALE GENOMIC DNA]</scope>
    <source>
        <strain evidence="3 4">NRRL 13405</strain>
    </source>
</reference>
<feature type="modified residue" description="Phosphohistidine" evidence="1">
    <location>
        <position position="88"/>
    </location>
</feature>
<dbReference type="AlphaFoldDB" id="A0A395MY66"/>
<dbReference type="Proteomes" id="UP000265631">
    <property type="component" value="Unassembled WGS sequence"/>
</dbReference>
<dbReference type="EMBL" id="PXXK01000065">
    <property type="protein sequence ID" value="RFN52595.1"/>
    <property type="molecule type" value="Genomic_DNA"/>
</dbReference>
<evidence type="ECO:0000256" key="1">
    <source>
        <dbReference type="PROSITE-ProRule" id="PRU00110"/>
    </source>
</evidence>
<dbReference type="SUPFAM" id="SSF47226">
    <property type="entry name" value="Histidine-containing phosphotransfer domain, HPT domain"/>
    <property type="match status" value="1"/>
</dbReference>
<protein>
    <submittedName>
        <fullName evidence="3">Osomolarity two-component system, phosphorelay intermediate protein ypd1</fullName>
    </submittedName>
</protein>
<gene>
    <name evidence="3" type="ORF">FIE12Z_3178</name>
</gene>
<dbReference type="InterPro" id="IPR045871">
    <property type="entry name" value="AHP1-5/YPD1"/>
</dbReference>
<dbReference type="GO" id="GO:0043424">
    <property type="term" value="F:protein histidine kinase binding"/>
    <property type="evidence" value="ECO:0007669"/>
    <property type="project" value="InterPro"/>
</dbReference>
<dbReference type="GO" id="GO:0009927">
    <property type="term" value="F:histidine phosphotransfer kinase activity"/>
    <property type="evidence" value="ECO:0007669"/>
    <property type="project" value="InterPro"/>
</dbReference>
<dbReference type="STRING" id="2594813.A0A395MY66"/>
<dbReference type="InterPro" id="IPR036641">
    <property type="entry name" value="HPT_dom_sf"/>
</dbReference>
<accession>A0A395MY66</accession>
<dbReference type="GO" id="GO:0005737">
    <property type="term" value="C:cytoplasm"/>
    <property type="evidence" value="ECO:0007669"/>
    <property type="project" value="TreeGrafter"/>
</dbReference>
<feature type="domain" description="HPt" evidence="2">
    <location>
        <begin position="36"/>
        <end position="147"/>
    </location>
</feature>
<sequence length="159" mass="18231">MSPAETKAEPVDEVEFGDNIDMNTFEQILEMDEPGDCEFSHSIVFGFFEQAEETFVSIDNALKILTDHHFFRNSREKKDLEELSSLGHFLKGSSATLGLVKVKNACEAIQRYGKNENLDGSTLDDDEKCLELIRDSFTAVKKDYDVVKEQLERYYENKE</sequence>
<organism evidence="3 4">
    <name type="scientific">Fusarium flagelliforme</name>
    <dbReference type="NCBI Taxonomy" id="2675880"/>
    <lineage>
        <taxon>Eukaryota</taxon>
        <taxon>Fungi</taxon>
        <taxon>Dikarya</taxon>
        <taxon>Ascomycota</taxon>
        <taxon>Pezizomycotina</taxon>
        <taxon>Sordariomycetes</taxon>
        <taxon>Hypocreomycetidae</taxon>
        <taxon>Hypocreales</taxon>
        <taxon>Nectriaceae</taxon>
        <taxon>Fusarium</taxon>
        <taxon>Fusarium incarnatum-equiseti species complex</taxon>
    </lineage>
</organism>
<dbReference type="Gene3D" id="1.20.120.160">
    <property type="entry name" value="HPT domain"/>
    <property type="match status" value="1"/>
</dbReference>
<evidence type="ECO:0000259" key="2">
    <source>
        <dbReference type="PROSITE" id="PS50894"/>
    </source>
</evidence>
<evidence type="ECO:0000313" key="4">
    <source>
        <dbReference type="Proteomes" id="UP000265631"/>
    </source>
</evidence>
<dbReference type="GO" id="GO:0000160">
    <property type="term" value="P:phosphorelay signal transduction system"/>
    <property type="evidence" value="ECO:0007669"/>
    <property type="project" value="InterPro"/>
</dbReference>
<dbReference type="PANTHER" id="PTHR28242:SF52">
    <property type="entry name" value="PHOSPHORELAY INTERMEDIATE PROTEIN YPD1"/>
    <property type="match status" value="1"/>
</dbReference>
<dbReference type="InterPro" id="IPR008207">
    <property type="entry name" value="Sig_transdc_His_kin_Hpt_dom"/>
</dbReference>